<dbReference type="Proteomes" id="UP000015241">
    <property type="component" value="Unassembled WGS sequence"/>
</dbReference>
<organism evidence="3 4">
    <name type="scientific">Fomitopsis schrenkii</name>
    <name type="common">Brown rot fungus</name>
    <dbReference type="NCBI Taxonomy" id="2126942"/>
    <lineage>
        <taxon>Eukaryota</taxon>
        <taxon>Fungi</taxon>
        <taxon>Dikarya</taxon>
        <taxon>Basidiomycota</taxon>
        <taxon>Agaricomycotina</taxon>
        <taxon>Agaricomycetes</taxon>
        <taxon>Polyporales</taxon>
        <taxon>Fomitopsis</taxon>
    </lineage>
</organism>
<feature type="compositionally biased region" description="Basic and acidic residues" evidence="1">
    <location>
        <begin position="51"/>
        <end position="64"/>
    </location>
</feature>
<gene>
    <name evidence="3" type="ORF">FOMPIDRAFT_1048153</name>
</gene>
<feature type="chain" id="PRO_5004564043" evidence="2">
    <location>
        <begin position="17"/>
        <end position="172"/>
    </location>
</feature>
<accession>S8FV78</accession>
<dbReference type="InParanoid" id="S8FV78"/>
<proteinExistence type="predicted"/>
<evidence type="ECO:0000256" key="1">
    <source>
        <dbReference type="SAM" id="MobiDB-lite"/>
    </source>
</evidence>
<evidence type="ECO:0000313" key="4">
    <source>
        <dbReference type="Proteomes" id="UP000015241"/>
    </source>
</evidence>
<reference evidence="3 4" key="1">
    <citation type="journal article" date="2012" name="Science">
        <title>The Paleozoic origin of enzymatic lignin decomposition reconstructed from 31 fungal genomes.</title>
        <authorList>
            <person name="Floudas D."/>
            <person name="Binder M."/>
            <person name="Riley R."/>
            <person name="Barry K."/>
            <person name="Blanchette R.A."/>
            <person name="Henrissat B."/>
            <person name="Martinez A.T."/>
            <person name="Otillar R."/>
            <person name="Spatafora J.W."/>
            <person name="Yadav J.S."/>
            <person name="Aerts A."/>
            <person name="Benoit I."/>
            <person name="Boyd A."/>
            <person name="Carlson A."/>
            <person name="Copeland A."/>
            <person name="Coutinho P.M."/>
            <person name="de Vries R.P."/>
            <person name="Ferreira P."/>
            <person name="Findley K."/>
            <person name="Foster B."/>
            <person name="Gaskell J."/>
            <person name="Glotzer D."/>
            <person name="Gorecki P."/>
            <person name="Heitman J."/>
            <person name="Hesse C."/>
            <person name="Hori C."/>
            <person name="Igarashi K."/>
            <person name="Jurgens J.A."/>
            <person name="Kallen N."/>
            <person name="Kersten P."/>
            <person name="Kohler A."/>
            <person name="Kuees U."/>
            <person name="Kumar T.K.A."/>
            <person name="Kuo A."/>
            <person name="LaButti K."/>
            <person name="Larrondo L.F."/>
            <person name="Lindquist E."/>
            <person name="Ling A."/>
            <person name="Lombard V."/>
            <person name="Lucas S."/>
            <person name="Lundell T."/>
            <person name="Martin R."/>
            <person name="McLaughlin D.J."/>
            <person name="Morgenstern I."/>
            <person name="Morin E."/>
            <person name="Murat C."/>
            <person name="Nagy L.G."/>
            <person name="Nolan M."/>
            <person name="Ohm R.A."/>
            <person name="Patyshakuliyeva A."/>
            <person name="Rokas A."/>
            <person name="Ruiz-Duenas F.J."/>
            <person name="Sabat G."/>
            <person name="Salamov A."/>
            <person name="Samejima M."/>
            <person name="Schmutz J."/>
            <person name="Slot J.C."/>
            <person name="St John F."/>
            <person name="Stenlid J."/>
            <person name="Sun H."/>
            <person name="Sun S."/>
            <person name="Syed K."/>
            <person name="Tsang A."/>
            <person name="Wiebenga A."/>
            <person name="Young D."/>
            <person name="Pisabarro A."/>
            <person name="Eastwood D.C."/>
            <person name="Martin F."/>
            <person name="Cullen D."/>
            <person name="Grigoriev I.V."/>
            <person name="Hibbett D.S."/>
        </authorList>
    </citation>
    <scope>NUCLEOTIDE SEQUENCE</scope>
    <source>
        <strain evidence="4">FP-58527</strain>
    </source>
</reference>
<dbReference type="EMBL" id="KE504137">
    <property type="protein sequence ID" value="EPT02140.1"/>
    <property type="molecule type" value="Genomic_DNA"/>
</dbReference>
<protein>
    <submittedName>
        <fullName evidence="3">Uncharacterized protein</fullName>
    </submittedName>
</protein>
<name>S8FV78_FOMSC</name>
<feature type="region of interest" description="Disordered" evidence="1">
    <location>
        <begin position="45"/>
        <end position="65"/>
    </location>
</feature>
<feature type="signal peptide" evidence="2">
    <location>
        <begin position="1"/>
        <end position="16"/>
    </location>
</feature>
<sequence>MLLFHLLFVLLPTALAAPLPYVILPHTFATTVSATPASTTVISTATPHSATTHDARAPDRHENEGDWNWNYLGNMQDGAAAVTEGMEEPGHQARDGGTQTAQLTAEAEAMAAEAQAQAAQVAQAEVAQAGGQIAMDNPALAKAAAAPQGVPSARLSEPSAWPVFGVQSLPRV</sequence>
<keyword evidence="4" id="KW-1185">Reference proteome</keyword>
<keyword evidence="2" id="KW-0732">Signal</keyword>
<dbReference type="AlphaFoldDB" id="S8FV78"/>
<dbReference type="HOGENOM" id="CLU_1555289_0_0_1"/>
<evidence type="ECO:0000256" key="2">
    <source>
        <dbReference type="SAM" id="SignalP"/>
    </source>
</evidence>
<evidence type="ECO:0000313" key="3">
    <source>
        <dbReference type="EMBL" id="EPT02140.1"/>
    </source>
</evidence>